<organism evidence="1 2">
    <name type="scientific">Halomonas fontilapidosi</name>
    <dbReference type="NCBI Taxonomy" id="616675"/>
    <lineage>
        <taxon>Bacteria</taxon>
        <taxon>Pseudomonadati</taxon>
        <taxon>Pseudomonadota</taxon>
        <taxon>Gammaproteobacteria</taxon>
        <taxon>Oceanospirillales</taxon>
        <taxon>Halomonadaceae</taxon>
        <taxon>Halomonas</taxon>
    </lineage>
</organism>
<dbReference type="AlphaFoldDB" id="A0A7W5DM48"/>
<protein>
    <submittedName>
        <fullName evidence="1">Uncharacterized protein</fullName>
    </submittedName>
</protein>
<dbReference type="Proteomes" id="UP000563050">
    <property type="component" value="Unassembled WGS sequence"/>
</dbReference>
<proteinExistence type="predicted"/>
<name>A0A7W5DM48_9GAMM</name>
<evidence type="ECO:0000313" key="1">
    <source>
        <dbReference type="EMBL" id="MBB3185442.1"/>
    </source>
</evidence>
<sequence length="34" mass="3788">MTHTLILLAHDSSDPHWRALTERCAEPAGESVRS</sequence>
<keyword evidence="2" id="KW-1185">Reference proteome</keyword>
<gene>
    <name evidence="1" type="ORF">FHR95_003023</name>
</gene>
<dbReference type="EMBL" id="JACHXQ010000012">
    <property type="protein sequence ID" value="MBB3185442.1"/>
    <property type="molecule type" value="Genomic_DNA"/>
</dbReference>
<accession>A0A7W5DM48</accession>
<comment type="caution">
    <text evidence="1">The sequence shown here is derived from an EMBL/GenBank/DDBJ whole genome shotgun (WGS) entry which is preliminary data.</text>
</comment>
<reference evidence="1 2" key="1">
    <citation type="submission" date="2020-08" db="EMBL/GenBank/DDBJ databases">
        <title>Genomic Encyclopedia of Type Strains, Phase III (KMG-III): the genomes of soil and plant-associated and newly described type strains.</title>
        <authorList>
            <person name="Whitman W."/>
        </authorList>
    </citation>
    <scope>NUCLEOTIDE SEQUENCE [LARGE SCALE GENOMIC DNA]</scope>
    <source>
        <strain evidence="1 2">CECT 7341</strain>
    </source>
</reference>
<evidence type="ECO:0000313" key="2">
    <source>
        <dbReference type="Proteomes" id="UP000563050"/>
    </source>
</evidence>